<feature type="compositionally biased region" description="Polar residues" evidence="1">
    <location>
        <begin position="24"/>
        <end position="33"/>
    </location>
</feature>
<gene>
    <name evidence="3" type="primary">LOC110301152</name>
</gene>
<feature type="compositionally biased region" description="Pro residues" evidence="1">
    <location>
        <begin position="108"/>
        <end position="120"/>
    </location>
</feature>
<dbReference type="RefSeq" id="XP_021027081.1">
    <property type="nucleotide sequence ID" value="XM_021171422.1"/>
</dbReference>
<proteinExistence type="predicted"/>
<organism evidence="2 3">
    <name type="scientific">Mus caroli</name>
    <name type="common">Ryukyu mouse</name>
    <name type="synonym">Ricefield mouse</name>
    <dbReference type="NCBI Taxonomy" id="10089"/>
    <lineage>
        <taxon>Eukaryota</taxon>
        <taxon>Metazoa</taxon>
        <taxon>Chordata</taxon>
        <taxon>Craniata</taxon>
        <taxon>Vertebrata</taxon>
        <taxon>Euteleostomi</taxon>
        <taxon>Mammalia</taxon>
        <taxon>Eutheria</taxon>
        <taxon>Euarchontoglires</taxon>
        <taxon>Glires</taxon>
        <taxon>Rodentia</taxon>
        <taxon>Myomorpha</taxon>
        <taxon>Muroidea</taxon>
        <taxon>Muridae</taxon>
        <taxon>Murinae</taxon>
        <taxon>Mus</taxon>
        <taxon>Mus</taxon>
    </lineage>
</organism>
<feature type="region of interest" description="Disordered" evidence="1">
    <location>
        <begin position="1"/>
        <end position="141"/>
    </location>
</feature>
<keyword evidence="2" id="KW-1185">Reference proteome</keyword>
<dbReference type="GeneID" id="110301152"/>
<evidence type="ECO:0000313" key="3">
    <source>
        <dbReference type="RefSeq" id="XP_021027081.1"/>
    </source>
</evidence>
<dbReference type="KEGG" id="mcal:110301152"/>
<dbReference type="Proteomes" id="UP000515126">
    <property type="component" value="Chromosome 9"/>
</dbReference>
<reference evidence="3" key="1">
    <citation type="submission" date="2025-08" db="UniProtKB">
        <authorList>
            <consortium name="RefSeq"/>
        </authorList>
    </citation>
    <scope>IDENTIFICATION</scope>
</reference>
<protein>
    <submittedName>
        <fullName evidence="3">CASP-like protein 4A2</fullName>
    </submittedName>
</protein>
<evidence type="ECO:0000256" key="1">
    <source>
        <dbReference type="SAM" id="MobiDB-lite"/>
    </source>
</evidence>
<accession>A0A6P5QAM7</accession>
<dbReference type="AlphaFoldDB" id="A0A6P5QAM7"/>
<evidence type="ECO:0000313" key="2">
    <source>
        <dbReference type="Proteomes" id="UP000515126"/>
    </source>
</evidence>
<sequence length="141" mass="14881">MSLRAGGGEGPSAGIPGRRIAASAASSHTQQLNAARPGVPARSPRVAKVGSGIAETQSRRRLYLRRRLEALQPELRPPPAPRLEWDGGAAGPVPSRFPFPRRGLSPRVPAPRPPPPPLLPLPLRGSPWTPPSSTRLASAEP</sequence>
<feature type="compositionally biased region" description="Polar residues" evidence="1">
    <location>
        <begin position="131"/>
        <end position="141"/>
    </location>
</feature>
<feature type="compositionally biased region" description="Gly residues" evidence="1">
    <location>
        <begin position="1"/>
        <end position="11"/>
    </location>
</feature>
<name>A0A6P5QAM7_MUSCR</name>